<feature type="compositionally biased region" description="Basic and acidic residues" evidence="1">
    <location>
        <begin position="92"/>
        <end position="108"/>
    </location>
</feature>
<feature type="region of interest" description="Disordered" evidence="1">
    <location>
        <begin position="75"/>
        <end position="108"/>
    </location>
</feature>
<evidence type="ECO:0000313" key="2">
    <source>
        <dbReference type="EMBL" id="CAH0730282.1"/>
    </source>
</evidence>
<sequence>MKTEQIQPSTDLQHGHDYEYGVPKSGRLREYCQANNNLGLQLCEQRAFDEAEAQRVLCATPEGIAIQFTKKIWREDPNSNSKIQNSGISRRTRQENRKMQETTAKKQP</sequence>
<feature type="non-terminal residue" evidence="2">
    <location>
        <position position="108"/>
    </location>
</feature>
<evidence type="ECO:0000313" key="3">
    <source>
        <dbReference type="Proteomes" id="UP000838878"/>
    </source>
</evidence>
<dbReference type="OrthoDB" id="6927931at2759"/>
<feature type="compositionally biased region" description="Polar residues" evidence="1">
    <location>
        <begin position="78"/>
        <end position="89"/>
    </location>
</feature>
<dbReference type="Proteomes" id="UP000838878">
    <property type="component" value="Chromosome 8"/>
</dbReference>
<protein>
    <submittedName>
        <fullName evidence="2">Uncharacterized protein</fullName>
    </submittedName>
</protein>
<evidence type="ECO:0000256" key="1">
    <source>
        <dbReference type="SAM" id="MobiDB-lite"/>
    </source>
</evidence>
<proteinExistence type="predicted"/>
<gene>
    <name evidence="2" type="ORF">BINO364_LOCUS15279</name>
</gene>
<dbReference type="EMBL" id="OV170228">
    <property type="protein sequence ID" value="CAH0730282.1"/>
    <property type="molecule type" value="Genomic_DNA"/>
</dbReference>
<name>A0A8J9V2R2_9NEOP</name>
<keyword evidence="3" id="KW-1185">Reference proteome</keyword>
<accession>A0A8J9V2R2</accession>
<organism evidence="2 3">
    <name type="scientific">Brenthis ino</name>
    <name type="common">lesser marbled fritillary</name>
    <dbReference type="NCBI Taxonomy" id="405034"/>
    <lineage>
        <taxon>Eukaryota</taxon>
        <taxon>Metazoa</taxon>
        <taxon>Ecdysozoa</taxon>
        <taxon>Arthropoda</taxon>
        <taxon>Hexapoda</taxon>
        <taxon>Insecta</taxon>
        <taxon>Pterygota</taxon>
        <taxon>Neoptera</taxon>
        <taxon>Endopterygota</taxon>
        <taxon>Lepidoptera</taxon>
        <taxon>Glossata</taxon>
        <taxon>Ditrysia</taxon>
        <taxon>Papilionoidea</taxon>
        <taxon>Nymphalidae</taxon>
        <taxon>Heliconiinae</taxon>
        <taxon>Argynnini</taxon>
        <taxon>Brenthis</taxon>
    </lineage>
</organism>
<reference evidence="2" key="1">
    <citation type="submission" date="2021-12" db="EMBL/GenBank/DDBJ databases">
        <authorList>
            <person name="Martin H S."/>
        </authorList>
    </citation>
    <scope>NUCLEOTIDE SEQUENCE</scope>
</reference>
<dbReference type="AlphaFoldDB" id="A0A8J9V2R2"/>